<dbReference type="EMBL" id="FOFB01000016">
    <property type="protein sequence ID" value="SEQ79581.1"/>
    <property type="molecule type" value="Genomic_DNA"/>
</dbReference>
<dbReference type="AlphaFoldDB" id="A0A1H9IXQ8"/>
<dbReference type="Proteomes" id="UP000199021">
    <property type="component" value="Unassembled WGS sequence"/>
</dbReference>
<dbReference type="Pfam" id="PF19458">
    <property type="entry name" value="DUF5995"/>
    <property type="match status" value="1"/>
</dbReference>
<dbReference type="InterPro" id="IPR046037">
    <property type="entry name" value="DUF5995"/>
</dbReference>
<protein>
    <submittedName>
        <fullName evidence="1">Uncharacterized protein</fullName>
    </submittedName>
</protein>
<dbReference type="InParanoid" id="A0A1H9IXQ8"/>
<evidence type="ECO:0000313" key="1">
    <source>
        <dbReference type="EMBL" id="SEQ79581.1"/>
    </source>
</evidence>
<accession>A0A1H9IXQ8</accession>
<evidence type="ECO:0000313" key="2">
    <source>
        <dbReference type="Proteomes" id="UP000199021"/>
    </source>
</evidence>
<gene>
    <name evidence="1" type="ORF">SAMN05444359_1166</name>
</gene>
<reference evidence="2" key="1">
    <citation type="submission" date="2016-10" db="EMBL/GenBank/DDBJ databases">
        <authorList>
            <person name="Varghese N."/>
            <person name="Submissions S."/>
        </authorList>
    </citation>
    <scope>NUCLEOTIDE SEQUENCE [LARGE SCALE GENOMIC DNA]</scope>
    <source>
        <strain evidence="2">DSM 24740</strain>
    </source>
</reference>
<proteinExistence type="predicted"/>
<dbReference type="STRING" id="478744.SAMN05444359_1166"/>
<keyword evidence="2" id="KW-1185">Reference proteome</keyword>
<organism evidence="1 2">
    <name type="scientific">Neolewinella agarilytica</name>
    <dbReference type="NCBI Taxonomy" id="478744"/>
    <lineage>
        <taxon>Bacteria</taxon>
        <taxon>Pseudomonadati</taxon>
        <taxon>Bacteroidota</taxon>
        <taxon>Saprospiria</taxon>
        <taxon>Saprospirales</taxon>
        <taxon>Lewinellaceae</taxon>
        <taxon>Neolewinella</taxon>
    </lineage>
</organism>
<name>A0A1H9IXQ8_9BACT</name>
<sequence length="131" mass="15070">MLILGSMRLPATTINEVLSRLDEIIDTALAKNDPNGYFAYIYRRTTRAVKEAIEAGRFADNARMEVFDVAFANLYLEAYEQHQCVEQCSASSVFRKGLSLLMPWCASLELFLERYLNLDNRQNHPIFKNVE</sequence>